<feature type="transmembrane region" description="Helical" evidence="6">
    <location>
        <begin position="362"/>
        <end position="381"/>
    </location>
</feature>
<dbReference type="AlphaFoldDB" id="A0A6A5XI35"/>
<accession>A0A6A5XI35</accession>
<evidence type="ECO:0000256" key="6">
    <source>
        <dbReference type="SAM" id="Phobius"/>
    </source>
</evidence>
<dbReference type="PROSITE" id="PS50850">
    <property type="entry name" value="MFS"/>
    <property type="match status" value="1"/>
</dbReference>
<dbReference type="GO" id="GO:0022857">
    <property type="term" value="F:transmembrane transporter activity"/>
    <property type="evidence" value="ECO:0007669"/>
    <property type="project" value="InterPro"/>
</dbReference>
<evidence type="ECO:0000313" key="9">
    <source>
        <dbReference type="Proteomes" id="UP000799778"/>
    </source>
</evidence>
<organism evidence="8 9">
    <name type="scientific">Aaosphaeria arxii CBS 175.79</name>
    <dbReference type="NCBI Taxonomy" id="1450172"/>
    <lineage>
        <taxon>Eukaryota</taxon>
        <taxon>Fungi</taxon>
        <taxon>Dikarya</taxon>
        <taxon>Ascomycota</taxon>
        <taxon>Pezizomycotina</taxon>
        <taxon>Dothideomycetes</taxon>
        <taxon>Pleosporomycetidae</taxon>
        <taxon>Pleosporales</taxon>
        <taxon>Pleosporales incertae sedis</taxon>
        <taxon>Aaosphaeria</taxon>
    </lineage>
</organism>
<dbReference type="GeneID" id="54289647"/>
<reference evidence="8" key="1">
    <citation type="journal article" date="2020" name="Stud. Mycol.">
        <title>101 Dothideomycetes genomes: a test case for predicting lifestyles and emergence of pathogens.</title>
        <authorList>
            <person name="Haridas S."/>
            <person name="Albert R."/>
            <person name="Binder M."/>
            <person name="Bloem J."/>
            <person name="Labutti K."/>
            <person name="Salamov A."/>
            <person name="Andreopoulos B."/>
            <person name="Baker S."/>
            <person name="Barry K."/>
            <person name="Bills G."/>
            <person name="Bluhm B."/>
            <person name="Cannon C."/>
            <person name="Castanera R."/>
            <person name="Culley D."/>
            <person name="Daum C."/>
            <person name="Ezra D."/>
            <person name="Gonzalez J."/>
            <person name="Henrissat B."/>
            <person name="Kuo A."/>
            <person name="Liang C."/>
            <person name="Lipzen A."/>
            <person name="Lutzoni F."/>
            <person name="Magnuson J."/>
            <person name="Mondo S."/>
            <person name="Nolan M."/>
            <person name="Ohm R."/>
            <person name="Pangilinan J."/>
            <person name="Park H.-J."/>
            <person name="Ramirez L."/>
            <person name="Alfaro M."/>
            <person name="Sun H."/>
            <person name="Tritt A."/>
            <person name="Yoshinaga Y."/>
            <person name="Zwiers L.-H."/>
            <person name="Turgeon B."/>
            <person name="Goodwin S."/>
            <person name="Spatafora J."/>
            <person name="Crous P."/>
            <person name="Grigoriev I."/>
        </authorList>
    </citation>
    <scope>NUCLEOTIDE SEQUENCE</scope>
    <source>
        <strain evidence="8">CBS 175.79</strain>
    </source>
</reference>
<dbReference type="PANTHER" id="PTHR23502">
    <property type="entry name" value="MAJOR FACILITATOR SUPERFAMILY"/>
    <property type="match status" value="1"/>
</dbReference>
<sequence>MTNSTVDVVSQMEKGAREPKVSSIQNDTTVTSSEGLSESEDPLNWPKSRKWLLTILTSLGGLVTLMSGAMLAPALNFIGKDLSISSAESSMALSIYVLAFAFGPMVLAPCSEVFGRRRVWICGSAWYIVWNTVCGFSNNKGLLITARLFSGLGASVEFAVSGPIVNDMWSDQERGKSMAIRGFLPLLGPALGPIVGGLMVQNLNWRWLFWTLSIFNALIFAVFIVAVPETHHATIVRRGLKTRQGSGEDPSHSSAKTSELSLTSRLKTGIVRPTRFLIFEPTIQIMALIMAYQFGLLYIMLATYSSMWTSHYGLSPSASGLHYLAIVTGYLLAAQIGGWAMDKMWAHLKQKNGGETKPENRLPLMLPGTVLIPAGLLWYGWSVESHLHWIMPDIGVAILGYGLISSSYAAQAYIVDAFLEYNASATAAAMLLRSIFAFVFPIFAPQLYDNLGYGRGNSVLAGLAVILGFPAPILLWKYGERLRG</sequence>
<evidence type="ECO:0000256" key="3">
    <source>
        <dbReference type="ARBA" id="ARBA00022989"/>
    </source>
</evidence>
<dbReference type="Pfam" id="PF07690">
    <property type="entry name" value="MFS_1"/>
    <property type="match status" value="1"/>
</dbReference>
<feature type="domain" description="Major facilitator superfamily (MFS) profile" evidence="7">
    <location>
        <begin position="53"/>
        <end position="480"/>
    </location>
</feature>
<feature type="transmembrane region" description="Helical" evidence="6">
    <location>
        <begin position="51"/>
        <end position="78"/>
    </location>
</feature>
<dbReference type="PROSITE" id="PS00216">
    <property type="entry name" value="SUGAR_TRANSPORT_1"/>
    <property type="match status" value="1"/>
</dbReference>
<dbReference type="RefSeq" id="XP_033381121.1">
    <property type="nucleotide sequence ID" value="XM_033532250.1"/>
</dbReference>
<dbReference type="InterPro" id="IPR020846">
    <property type="entry name" value="MFS_dom"/>
</dbReference>
<evidence type="ECO:0000256" key="4">
    <source>
        <dbReference type="ARBA" id="ARBA00023136"/>
    </source>
</evidence>
<feature type="region of interest" description="Disordered" evidence="5">
    <location>
        <begin position="1"/>
        <end position="42"/>
    </location>
</feature>
<dbReference type="PANTHER" id="PTHR23502:SF60">
    <property type="entry name" value="MAJOR FACILITATOR SUPERFAMILY (MFS) PROFILE DOMAIN-CONTAINING PROTEIN-RELATED"/>
    <property type="match status" value="1"/>
</dbReference>
<feature type="compositionally biased region" description="Polar residues" evidence="5">
    <location>
        <begin position="22"/>
        <end position="36"/>
    </location>
</feature>
<feature type="transmembrane region" description="Helical" evidence="6">
    <location>
        <begin position="387"/>
        <end position="409"/>
    </location>
</feature>
<feature type="transmembrane region" description="Helical" evidence="6">
    <location>
        <begin position="276"/>
        <end position="301"/>
    </location>
</feature>
<keyword evidence="4 6" id="KW-0472">Membrane</keyword>
<dbReference type="Gene3D" id="1.20.1250.20">
    <property type="entry name" value="MFS general substrate transporter like domains"/>
    <property type="match status" value="1"/>
</dbReference>
<evidence type="ECO:0000256" key="5">
    <source>
        <dbReference type="SAM" id="MobiDB-lite"/>
    </source>
</evidence>
<dbReference type="CDD" id="cd17323">
    <property type="entry name" value="MFS_Tpo1_MDR_like"/>
    <property type="match status" value="1"/>
</dbReference>
<dbReference type="Proteomes" id="UP000799778">
    <property type="component" value="Unassembled WGS sequence"/>
</dbReference>
<evidence type="ECO:0000256" key="1">
    <source>
        <dbReference type="ARBA" id="ARBA00004141"/>
    </source>
</evidence>
<dbReference type="InterPro" id="IPR011701">
    <property type="entry name" value="MFS"/>
</dbReference>
<feature type="transmembrane region" description="Helical" evidence="6">
    <location>
        <begin position="321"/>
        <end position="341"/>
    </location>
</feature>
<dbReference type="OrthoDB" id="6770063at2759"/>
<evidence type="ECO:0000313" key="8">
    <source>
        <dbReference type="EMBL" id="KAF2012782.1"/>
    </source>
</evidence>
<dbReference type="InterPro" id="IPR036259">
    <property type="entry name" value="MFS_trans_sf"/>
</dbReference>
<dbReference type="GO" id="GO:0140115">
    <property type="term" value="P:export across plasma membrane"/>
    <property type="evidence" value="ECO:0007669"/>
    <property type="project" value="UniProtKB-ARBA"/>
</dbReference>
<keyword evidence="2 6" id="KW-0812">Transmembrane</keyword>
<dbReference type="FunFam" id="1.20.1250.20:FF:000011">
    <property type="entry name" value="MFS multidrug transporter, putative"/>
    <property type="match status" value="1"/>
</dbReference>
<feature type="transmembrane region" description="Helical" evidence="6">
    <location>
        <begin position="178"/>
        <end position="201"/>
    </location>
</feature>
<feature type="transmembrane region" description="Helical" evidence="6">
    <location>
        <begin position="421"/>
        <end position="444"/>
    </location>
</feature>
<feature type="transmembrane region" description="Helical" evidence="6">
    <location>
        <begin position="207"/>
        <end position="228"/>
    </location>
</feature>
<keyword evidence="3 6" id="KW-1133">Transmembrane helix</keyword>
<feature type="transmembrane region" description="Helical" evidence="6">
    <location>
        <begin position="90"/>
        <end position="107"/>
    </location>
</feature>
<evidence type="ECO:0000259" key="7">
    <source>
        <dbReference type="PROSITE" id="PS50850"/>
    </source>
</evidence>
<dbReference type="EMBL" id="ML978072">
    <property type="protein sequence ID" value="KAF2012782.1"/>
    <property type="molecule type" value="Genomic_DNA"/>
</dbReference>
<gene>
    <name evidence="8" type="ORF">BU24DRAFT_465140</name>
</gene>
<dbReference type="SUPFAM" id="SSF103473">
    <property type="entry name" value="MFS general substrate transporter"/>
    <property type="match status" value="1"/>
</dbReference>
<feature type="transmembrane region" description="Helical" evidence="6">
    <location>
        <begin position="456"/>
        <end position="476"/>
    </location>
</feature>
<comment type="subcellular location">
    <subcellularLocation>
        <location evidence="1">Membrane</location>
        <topology evidence="1">Multi-pass membrane protein</topology>
    </subcellularLocation>
</comment>
<dbReference type="GO" id="GO:0016020">
    <property type="term" value="C:membrane"/>
    <property type="evidence" value="ECO:0007669"/>
    <property type="project" value="UniProtKB-SubCell"/>
</dbReference>
<dbReference type="InterPro" id="IPR005829">
    <property type="entry name" value="Sugar_transporter_CS"/>
</dbReference>
<evidence type="ECO:0000256" key="2">
    <source>
        <dbReference type="ARBA" id="ARBA00022692"/>
    </source>
</evidence>
<proteinExistence type="predicted"/>
<keyword evidence="9" id="KW-1185">Reference proteome</keyword>
<protein>
    <submittedName>
        <fullName evidence="8">Major facilitator superfamily transporter</fullName>
    </submittedName>
</protein>
<feature type="region of interest" description="Disordered" evidence="5">
    <location>
        <begin position="241"/>
        <end position="260"/>
    </location>
</feature>
<dbReference type="GO" id="GO:0042908">
    <property type="term" value="P:xenobiotic transport"/>
    <property type="evidence" value="ECO:0007669"/>
    <property type="project" value="UniProtKB-ARBA"/>
</dbReference>
<name>A0A6A5XI35_9PLEO</name>